<evidence type="ECO:0000256" key="1">
    <source>
        <dbReference type="SAM" id="MobiDB-lite"/>
    </source>
</evidence>
<dbReference type="AlphaFoldDB" id="A0A176ZZ69"/>
<sequence length="620" mass="70755">MSPFSDSDDQSSIFIDDETLDLQLRDQQRRDEGRRSQSGSNQSNNSPPDLHAVNSRAAARKASLDTRRKRKRTLTQYDNSQEDEGPMRSANFSRRYADVLDELEGDHKRLHGKDPEAFWDEITERLDIETRMMVLSFMRHDVPGAKDRILAELLPDTPPYSKAFGIARGMIMNKTKDWKSKLIRRITGHVRTALAADAAADELLNGCTSLKALIEVFRKRFTKDNFFEVFFFVDGYLDFDKTAQLGQYYCRDFEDPRSQGAFMKMMMNFPLSEHFDGLSRAEFKLSSLKTSVNREKITPKISDLAVGVECFFASEVAPPPVNATVGKAAIAKHQARWPLDGQTVEYRGLELQMSHVSQLIVSEYQQAHSILYEELMFKAKNLIPMQSWRLKDDLDMEDFGGSWLSHPGNAEFVEKADRALIQCIQASAELRAMFLIEADDGSMVLSVKAMAIYEATAQEFLKRLLVLKHIPPGPPIREPELLSVTWRNTARQRHLFLWEKLVMIYTQYHKGQQQSGVYKDNIRSLPKAIGDLLLDYIAYAIPLRQMFLRQQTPKALISPYMSKESVCSGQGATVSYVDWRQISASICKEKFSAKDRANFDLEDNGVEDMEDELDLIAMAE</sequence>
<dbReference type="VEuPathDB" id="FungiDB:GMDG_08026"/>
<dbReference type="OrthoDB" id="3598200at2759"/>
<protein>
    <submittedName>
        <fullName evidence="2">Uncharacterized protein</fullName>
    </submittedName>
</protein>
<feature type="region of interest" description="Disordered" evidence="1">
    <location>
        <begin position="1"/>
        <end position="91"/>
    </location>
</feature>
<dbReference type="Proteomes" id="UP000077154">
    <property type="component" value="Unassembled WGS sequence"/>
</dbReference>
<feature type="compositionally biased region" description="Basic and acidic residues" evidence="1">
    <location>
        <begin position="23"/>
        <end position="35"/>
    </location>
</feature>
<gene>
    <name evidence="2" type="ORF">VC83_08491</name>
</gene>
<reference evidence="2" key="1">
    <citation type="submission" date="2016-03" db="EMBL/GenBank/DDBJ databases">
        <title>Updated assembly of Pseudogymnoascus destructans, the fungus causing white-nose syndrome of bats.</title>
        <authorList>
            <person name="Palmer J.M."/>
            <person name="Drees K.P."/>
            <person name="Foster J.T."/>
            <person name="Lindner D.L."/>
        </authorList>
    </citation>
    <scope>NUCLEOTIDE SEQUENCE [LARGE SCALE GENOMIC DNA]</scope>
    <source>
        <strain evidence="2">20631-21</strain>
    </source>
</reference>
<name>A0A176ZZ69_9PEZI</name>
<dbReference type="GeneID" id="36291531"/>
<dbReference type="EMBL" id="KV441411">
    <property type="protein sequence ID" value="OAF55188.1"/>
    <property type="molecule type" value="Genomic_DNA"/>
</dbReference>
<feature type="compositionally biased region" description="Low complexity" evidence="1">
    <location>
        <begin position="36"/>
        <end position="46"/>
    </location>
</feature>
<proteinExistence type="predicted"/>
<organism evidence="2">
    <name type="scientific">Pseudogymnoascus destructans</name>
    <dbReference type="NCBI Taxonomy" id="655981"/>
    <lineage>
        <taxon>Eukaryota</taxon>
        <taxon>Fungi</taxon>
        <taxon>Dikarya</taxon>
        <taxon>Ascomycota</taxon>
        <taxon>Pezizomycotina</taxon>
        <taxon>Leotiomycetes</taxon>
        <taxon>Thelebolales</taxon>
        <taxon>Thelebolaceae</taxon>
        <taxon>Pseudogymnoascus</taxon>
    </lineage>
</organism>
<feature type="compositionally biased region" description="Low complexity" evidence="1">
    <location>
        <begin position="1"/>
        <end position="14"/>
    </location>
</feature>
<accession>A0A176ZZ69</accession>
<dbReference type="RefSeq" id="XP_024320489.1">
    <property type="nucleotide sequence ID" value="XM_024472040.1"/>
</dbReference>
<evidence type="ECO:0000313" key="2">
    <source>
        <dbReference type="EMBL" id="OAF55188.1"/>
    </source>
</evidence>